<accession>A0A8T0H3V5</accession>
<evidence type="ECO:0000313" key="3">
    <source>
        <dbReference type="Proteomes" id="UP000822688"/>
    </source>
</evidence>
<dbReference type="EMBL" id="CM026428">
    <property type="protein sequence ID" value="KAG0566586.1"/>
    <property type="molecule type" value="Genomic_DNA"/>
</dbReference>
<sequence length="54" mass="5974">MATDPLCMHLQKNTPSNTSQWPSPRLDPKHATPSTSQHQQAPAQRINARIALSL</sequence>
<dbReference type="AlphaFoldDB" id="A0A8T0H3V5"/>
<reference evidence="2" key="1">
    <citation type="submission" date="2020-06" db="EMBL/GenBank/DDBJ databases">
        <title>WGS assembly of Ceratodon purpureus strain R40.</title>
        <authorList>
            <person name="Carey S.B."/>
            <person name="Jenkins J."/>
            <person name="Shu S."/>
            <person name="Lovell J.T."/>
            <person name="Sreedasyam A."/>
            <person name="Maumus F."/>
            <person name="Tiley G.P."/>
            <person name="Fernandez-Pozo N."/>
            <person name="Barry K."/>
            <person name="Chen C."/>
            <person name="Wang M."/>
            <person name="Lipzen A."/>
            <person name="Daum C."/>
            <person name="Saski C.A."/>
            <person name="Payton A.C."/>
            <person name="Mcbreen J.C."/>
            <person name="Conrad R.E."/>
            <person name="Kollar L.M."/>
            <person name="Olsson S."/>
            <person name="Huttunen S."/>
            <person name="Landis J.B."/>
            <person name="Wickett N.J."/>
            <person name="Johnson M.G."/>
            <person name="Rensing S.A."/>
            <person name="Grimwood J."/>
            <person name="Schmutz J."/>
            <person name="Mcdaniel S.F."/>
        </authorList>
    </citation>
    <scope>NUCLEOTIDE SEQUENCE</scope>
    <source>
        <strain evidence="2">R40</strain>
    </source>
</reference>
<keyword evidence="3" id="KW-1185">Reference proteome</keyword>
<dbReference type="Proteomes" id="UP000822688">
    <property type="component" value="Chromosome 7"/>
</dbReference>
<evidence type="ECO:0000313" key="2">
    <source>
        <dbReference type="EMBL" id="KAG0566586.1"/>
    </source>
</evidence>
<proteinExistence type="predicted"/>
<name>A0A8T0H3V5_CERPU</name>
<feature type="compositionally biased region" description="Polar residues" evidence="1">
    <location>
        <begin position="32"/>
        <end position="42"/>
    </location>
</feature>
<protein>
    <submittedName>
        <fullName evidence="2">Uncharacterized protein</fullName>
    </submittedName>
</protein>
<comment type="caution">
    <text evidence="2">The sequence shown here is derived from an EMBL/GenBank/DDBJ whole genome shotgun (WGS) entry which is preliminary data.</text>
</comment>
<evidence type="ECO:0000256" key="1">
    <source>
        <dbReference type="SAM" id="MobiDB-lite"/>
    </source>
</evidence>
<gene>
    <name evidence="2" type="ORF">KC19_7G074900</name>
</gene>
<feature type="compositionally biased region" description="Polar residues" evidence="1">
    <location>
        <begin position="11"/>
        <end position="22"/>
    </location>
</feature>
<organism evidence="2 3">
    <name type="scientific">Ceratodon purpureus</name>
    <name type="common">Fire moss</name>
    <name type="synonym">Dicranum purpureum</name>
    <dbReference type="NCBI Taxonomy" id="3225"/>
    <lineage>
        <taxon>Eukaryota</taxon>
        <taxon>Viridiplantae</taxon>
        <taxon>Streptophyta</taxon>
        <taxon>Embryophyta</taxon>
        <taxon>Bryophyta</taxon>
        <taxon>Bryophytina</taxon>
        <taxon>Bryopsida</taxon>
        <taxon>Dicranidae</taxon>
        <taxon>Pseudoditrichales</taxon>
        <taxon>Ditrichaceae</taxon>
        <taxon>Ceratodon</taxon>
    </lineage>
</organism>
<feature type="region of interest" description="Disordered" evidence="1">
    <location>
        <begin position="1"/>
        <end position="46"/>
    </location>
</feature>